<accession>A0A068CJX2</accession>
<keyword evidence="8" id="KW-0449">Lipoprotein</keyword>
<dbReference type="GO" id="GO:0005615">
    <property type="term" value="C:extracellular space"/>
    <property type="evidence" value="ECO:0007669"/>
    <property type="project" value="TreeGrafter"/>
</dbReference>
<protein>
    <recommendedName>
        <fullName evidence="9">Protein Wnt</fullName>
    </recommendedName>
</protein>
<evidence type="ECO:0000256" key="1">
    <source>
        <dbReference type="ARBA" id="ARBA00004498"/>
    </source>
</evidence>
<dbReference type="GO" id="GO:0005109">
    <property type="term" value="F:frizzled binding"/>
    <property type="evidence" value="ECO:0007669"/>
    <property type="project" value="TreeGrafter"/>
</dbReference>
<dbReference type="GO" id="GO:0030182">
    <property type="term" value="P:neuron differentiation"/>
    <property type="evidence" value="ECO:0007669"/>
    <property type="project" value="TreeGrafter"/>
</dbReference>
<dbReference type="Pfam" id="PF00110">
    <property type="entry name" value="wnt"/>
    <property type="match status" value="1"/>
</dbReference>
<evidence type="ECO:0000256" key="9">
    <source>
        <dbReference type="RuleBase" id="RU003500"/>
    </source>
</evidence>
<dbReference type="PANTHER" id="PTHR12027">
    <property type="entry name" value="WNT RELATED"/>
    <property type="match status" value="1"/>
</dbReference>
<comment type="similarity">
    <text evidence="2 9">Belongs to the Wnt family.</text>
</comment>
<dbReference type="GO" id="GO:0060070">
    <property type="term" value="P:canonical Wnt signaling pathway"/>
    <property type="evidence" value="ECO:0007669"/>
    <property type="project" value="TreeGrafter"/>
</dbReference>
<name>A0A068CJX2_HOFMI</name>
<comment type="function">
    <text evidence="9">Ligand for members of the frizzled family of seven transmembrane receptors.</text>
</comment>
<dbReference type="SMART" id="SM00097">
    <property type="entry name" value="WNT1"/>
    <property type="match status" value="1"/>
</dbReference>
<evidence type="ECO:0000256" key="10">
    <source>
        <dbReference type="SAM" id="SignalP"/>
    </source>
</evidence>
<dbReference type="PRINTS" id="PR01349">
    <property type="entry name" value="WNTPROTEIN"/>
</dbReference>
<keyword evidence="4" id="KW-0964">Secreted</keyword>
<keyword evidence="3 9" id="KW-0217">Developmental protein</keyword>
<dbReference type="Gene3D" id="3.30.2460.20">
    <property type="match status" value="1"/>
</dbReference>
<keyword evidence="6 9" id="KW-0879">Wnt signaling pathway</keyword>
<proteinExistence type="evidence at transcript level"/>
<dbReference type="InterPro" id="IPR043158">
    <property type="entry name" value="Wnt_C"/>
</dbReference>
<feature type="signal peptide" evidence="10">
    <location>
        <begin position="1"/>
        <end position="25"/>
    </location>
</feature>
<evidence type="ECO:0000313" key="11">
    <source>
        <dbReference type="EMBL" id="AID23659.1"/>
    </source>
</evidence>
<dbReference type="AlphaFoldDB" id="A0A068CJX2"/>
<keyword evidence="7" id="KW-1015">Disulfide bond</keyword>
<reference evidence="11" key="1">
    <citation type="journal article" date="2014" name="Curr. Biol.">
        <title>Whole-body acoel regeneration is controlled by wnt and bmp-admp signaling.</title>
        <authorList>
            <person name="Srivastava M."/>
            <person name="Mazza-Curll K.L."/>
            <person name="van Wolfswinkel J.C."/>
            <person name="Reddien P.W."/>
        </authorList>
    </citation>
    <scope>NUCLEOTIDE SEQUENCE</scope>
</reference>
<comment type="subcellular location">
    <subcellularLocation>
        <location evidence="1 9">Secreted</location>
        <location evidence="1 9">Extracellular space</location>
        <location evidence="1 9">Extracellular matrix</location>
    </subcellularLocation>
</comment>
<evidence type="ECO:0000256" key="2">
    <source>
        <dbReference type="ARBA" id="ARBA00005683"/>
    </source>
</evidence>
<evidence type="ECO:0000256" key="7">
    <source>
        <dbReference type="ARBA" id="ARBA00023157"/>
    </source>
</evidence>
<organism evidence="11">
    <name type="scientific">Hofstenia miamia</name>
    <name type="common">Three-banded panther worm</name>
    <dbReference type="NCBI Taxonomy" id="442651"/>
    <lineage>
        <taxon>Eukaryota</taxon>
        <taxon>Metazoa</taxon>
        <taxon>Xenacoelomorpha</taxon>
        <taxon>Acoelomorpha</taxon>
        <taxon>Acoela</taxon>
        <taxon>Hofsteniidae</taxon>
        <taxon>Hofstenia</taxon>
    </lineage>
</organism>
<keyword evidence="10" id="KW-0732">Signal</keyword>
<feature type="chain" id="PRO_5001651078" description="Protein Wnt" evidence="10">
    <location>
        <begin position="26"/>
        <end position="368"/>
    </location>
</feature>
<evidence type="ECO:0000256" key="8">
    <source>
        <dbReference type="ARBA" id="ARBA00023288"/>
    </source>
</evidence>
<dbReference type="GO" id="GO:0045165">
    <property type="term" value="P:cell fate commitment"/>
    <property type="evidence" value="ECO:0007669"/>
    <property type="project" value="TreeGrafter"/>
</dbReference>
<evidence type="ECO:0000256" key="6">
    <source>
        <dbReference type="ARBA" id="ARBA00022687"/>
    </source>
</evidence>
<keyword evidence="5" id="KW-0272">Extracellular matrix</keyword>
<dbReference type="EMBL" id="KJ658737">
    <property type="protein sequence ID" value="AID23659.1"/>
    <property type="molecule type" value="mRNA"/>
</dbReference>
<evidence type="ECO:0000256" key="4">
    <source>
        <dbReference type="ARBA" id="ARBA00022525"/>
    </source>
</evidence>
<sequence length="368" mass="42281">MRRSIIDKTLAYGIFLLFTTKVLLSSHTNDYPKVDDLVKVCESIKKGPGLRRYCSNPEREIKYAIKGLHFAKNSCKQIFRNKRFDCDIDRMDIETRTNFLTHSTKESIFFHAITSAGVAWATARECANEFMKECTCSSNTLRNPNSTLAECVDYIAFGLKQSRLFFNAFNLRPFLHSSVKVQKEAKNMVQYGQKLGLRVFKKSLKKVCKCSGVSNSCVEKYCFYQFSSLRNIAEDIYKLYRRSYFNRYGATYDVLSIRKWAMQQPIIFTDKSPSFCQRNSSAGTLGVAGRECDTESVDKENRCNELCCDNGFTTIQKSVEEKCKCEFILCCYTRCDKCNVSKSYNVCNDANNFSMVNEGPNYIIEELV</sequence>
<dbReference type="PANTHER" id="PTHR12027:SF91">
    <property type="entry name" value="PROTO-ONCOGENE WNT-1"/>
    <property type="match status" value="1"/>
</dbReference>
<evidence type="ECO:0000256" key="3">
    <source>
        <dbReference type="ARBA" id="ARBA00022473"/>
    </source>
</evidence>
<evidence type="ECO:0000256" key="5">
    <source>
        <dbReference type="ARBA" id="ARBA00022530"/>
    </source>
</evidence>
<dbReference type="InterPro" id="IPR005817">
    <property type="entry name" value="Wnt"/>
</dbReference>
<dbReference type="GO" id="GO:0005125">
    <property type="term" value="F:cytokine activity"/>
    <property type="evidence" value="ECO:0007669"/>
    <property type="project" value="TreeGrafter"/>
</dbReference>